<dbReference type="STRING" id="599839.J4HSZ2"/>
<proteinExistence type="inferred from homology"/>
<feature type="compositionally biased region" description="Basic and acidic residues" evidence="4">
    <location>
        <begin position="499"/>
        <end position="512"/>
    </location>
</feature>
<dbReference type="Gene3D" id="1.25.40.690">
    <property type="match status" value="1"/>
</dbReference>
<comment type="subcellular location">
    <subcellularLocation>
        <location evidence="1">Nucleus</location>
    </subcellularLocation>
</comment>
<dbReference type="EMBL" id="HE796920">
    <property type="protein sequence ID" value="CCL99212.1"/>
    <property type="molecule type" value="Genomic_DNA"/>
</dbReference>
<feature type="compositionally biased region" description="Basic and acidic residues" evidence="4">
    <location>
        <begin position="350"/>
        <end position="367"/>
    </location>
</feature>
<dbReference type="Pfam" id="PF12110">
    <property type="entry name" value="Nup96"/>
    <property type="match status" value="1"/>
</dbReference>
<evidence type="ECO:0000256" key="1">
    <source>
        <dbReference type="ARBA" id="ARBA00004123"/>
    </source>
</evidence>
<evidence type="ECO:0000313" key="6">
    <source>
        <dbReference type="EMBL" id="CCL99212.1"/>
    </source>
</evidence>
<dbReference type="GO" id="GO:0003677">
    <property type="term" value="F:DNA binding"/>
    <property type="evidence" value="ECO:0007669"/>
    <property type="project" value="InterPro"/>
</dbReference>
<evidence type="ECO:0000256" key="3">
    <source>
        <dbReference type="ARBA" id="ARBA00023242"/>
    </source>
</evidence>
<dbReference type="Pfam" id="PF08661">
    <property type="entry name" value="Rep_fac-A_3"/>
    <property type="match status" value="1"/>
</dbReference>
<dbReference type="OrthoDB" id="3797628at2759"/>
<dbReference type="GO" id="GO:0031981">
    <property type="term" value="C:nuclear lumen"/>
    <property type="evidence" value="ECO:0007669"/>
    <property type="project" value="UniProtKB-ARBA"/>
</dbReference>
<dbReference type="HOGENOM" id="CLU_007424_0_0_1"/>
<feature type="compositionally biased region" description="Acidic residues" evidence="4">
    <location>
        <begin position="396"/>
        <end position="414"/>
    </location>
</feature>
<dbReference type="PANTHER" id="PTHR35567:SF1">
    <property type="entry name" value="CONSERVED FUNGAL PROTEIN (AFU_ORTHOLOGUE AFUA_1G14230)"/>
    <property type="match status" value="1"/>
</dbReference>
<dbReference type="Proteomes" id="UP000006352">
    <property type="component" value="Unassembled WGS sequence"/>
</dbReference>
<dbReference type="InParanoid" id="J4HSZ2"/>
<dbReference type="GO" id="GO:0006310">
    <property type="term" value="P:DNA recombination"/>
    <property type="evidence" value="ECO:0007669"/>
    <property type="project" value="InterPro"/>
</dbReference>
<dbReference type="InterPro" id="IPR013970">
    <property type="entry name" value="Rfa2"/>
</dbReference>
<dbReference type="InterPro" id="IPR021967">
    <property type="entry name" value="Nup98_C"/>
</dbReference>
<dbReference type="GeneID" id="24094123"/>
<dbReference type="InterPro" id="IPR012340">
    <property type="entry name" value="NA-bd_OB-fold"/>
</dbReference>
<sequence length="1223" mass="133768">MVAVPSAIRALLAGSAASALHNGWASNNWNGSGWGSAADCNISTFVPQFPPNQTQLVVPKDLEPHFIGLGFGVQNYTCTSSNTYLNVGAYAELFDLSCYVNATWFSTVQEPAYDVWVDANVSIALVIDFIHFLNPPQNLAQHYFVPNPLNASAGLNPKWDFTSSGKFEGNPNAFMIGKGNGTLPSPNNATTDIAWLEILNLEGEIAQEVFRYDTVGGQPPSSVQGDTAIVQASDGGEVQVQLQREAVLTTAYIEVIGNVVDATTIKMLACINLGDELDMNLVNDVVELWHDPRFAKMDPTECIVCCGTGDFVGNSSASILRTFQPSFLLKMTRFKAYWTDSEEEDEEETNIAHDSDDSTGDDRRVDEEIGSDSDASSEDGAWHPDRRRELSHVTEDTESEEEAALDGSSDDDDDNAPRARPSVQFDPAIKSPPPTKRSAADPTIIPWARELGVDAQKMHVMQTSLFRMPEEEAALKALSRPATRRKPSLFASLNRKHSRDSEGEGLRADSRQRTSFAQDIEPASYRPSRKYARVEGSASAVSGKEDAFVDAGLALGRSFRVSWGPSGTLVHLGALCGPYSSSETTANSSIVQKSTVPLVAAPIGEASERASKLLSHHLGSTPIESDAEGVPFANPSRQLSFSSFAAQFPATDLSFEACLFRLGRALFDPIDLRLADSAGMEVRHRAHALRRKAALSKWLETTIANSVEADLRDNPGGDWAATAFTLLSGNQVEKACEIAMDSGNVKLASLMSQYPGDDEFRADLQTQLSLWREQRIDAHINPNTRKIYALLAGIVHTLEGSKGAAPEQCPDVIITKGLDWKRIFGLHLWFGEPMESTIADAFASYDALWKNLSSGTASPIPWYNEQSVNSNQPGSRSWVLPSSATPPDALYSLIRLHSDPTCTLSTILSPLSFSASPADFSLAWHMYIILSRCLRVRDLADREGHAAIEDDAIDNSNSDEPSVEGHSPSADLLANSYALQLEQAGMIQEAVFVLLHIEGSAGRVKAVKELLTRCAGRLDDWTTRGLVGSLKLPMAWVNEAKATYALDCGDVYGAYELYLTAGLYNAAHDLAVRELAPDAVIRRDLDLLRDLFDKFRPHVVDGWQERGKVFLDYAHILTRLPELHERIHSGTADPADTTELEQLARSVPKIIGILPDLFNDRSDPCHTAAFAEMTNKLAVCLNKVKPLVLYQSRIRAPQMTEGMRLRNVQTAAFERFLKMVEVA</sequence>
<accession>J4HSZ2</accession>
<dbReference type="GO" id="GO:0006281">
    <property type="term" value="P:DNA repair"/>
    <property type="evidence" value="ECO:0007669"/>
    <property type="project" value="InterPro"/>
</dbReference>
<name>J4HSZ2_9APHY</name>
<reference evidence="6 7" key="1">
    <citation type="journal article" date="2012" name="Appl. Environ. Microbiol.">
        <title>Short-read sequencing for genomic analysis of the brown rot fungus Fibroporia radiculosa.</title>
        <authorList>
            <person name="Tang J.D."/>
            <person name="Perkins A.D."/>
            <person name="Sonstegard T.S."/>
            <person name="Schroeder S.G."/>
            <person name="Burgess S.C."/>
            <person name="Diehl S.V."/>
        </authorList>
    </citation>
    <scope>NUCLEOTIDE SEQUENCE [LARGE SCALE GENOMIC DNA]</scope>
    <source>
        <strain evidence="6 7">TFFH 294</strain>
    </source>
</reference>
<keyword evidence="3" id="KW-0539">Nucleus</keyword>
<gene>
    <name evidence="6" type="ORF">FIBRA_01227</name>
</gene>
<dbReference type="AlphaFoldDB" id="J4HSZ2"/>
<feature type="compositionally biased region" description="Acidic residues" evidence="4">
    <location>
        <begin position="368"/>
        <end position="377"/>
    </location>
</feature>
<organism evidence="6 7">
    <name type="scientific">Fibroporia radiculosa</name>
    <dbReference type="NCBI Taxonomy" id="599839"/>
    <lineage>
        <taxon>Eukaryota</taxon>
        <taxon>Fungi</taxon>
        <taxon>Dikarya</taxon>
        <taxon>Basidiomycota</taxon>
        <taxon>Agaricomycotina</taxon>
        <taxon>Agaricomycetes</taxon>
        <taxon>Polyporales</taxon>
        <taxon>Fibroporiaceae</taxon>
        <taxon>Fibroporia</taxon>
    </lineage>
</organism>
<comment type="similarity">
    <text evidence="2">Belongs to the replication factor A protein 3 family.</text>
</comment>
<feature type="domain" description="Nuclear pore complex protein NUP96 C-terminal" evidence="5">
    <location>
        <begin position="722"/>
        <end position="1044"/>
    </location>
</feature>
<evidence type="ECO:0000256" key="2">
    <source>
        <dbReference type="ARBA" id="ARBA00009761"/>
    </source>
</evidence>
<evidence type="ECO:0000256" key="4">
    <source>
        <dbReference type="SAM" id="MobiDB-lite"/>
    </source>
</evidence>
<feature type="region of interest" description="Disordered" evidence="4">
    <location>
        <begin position="489"/>
        <end position="522"/>
    </location>
</feature>
<dbReference type="RefSeq" id="XP_012178495.1">
    <property type="nucleotide sequence ID" value="XM_012323105.1"/>
</dbReference>
<protein>
    <recommendedName>
        <fullName evidence="5">Nuclear pore complex protein NUP96 C-terminal domain-containing protein</fullName>
    </recommendedName>
</protein>
<feature type="region of interest" description="Disordered" evidence="4">
    <location>
        <begin position="341"/>
        <end position="443"/>
    </location>
</feature>
<feature type="compositionally biased region" description="Basic and acidic residues" evidence="4">
    <location>
        <begin position="380"/>
        <end position="395"/>
    </location>
</feature>
<dbReference type="GO" id="GO:0006260">
    <property type="term" value="P:DNA replication"/>
    <property type="evidence" value="ECO:0007669"/>
    <property type="project" value="InterPro"/>
</dbReference>
<evidence type="ECO:0000313" key="7">
    <source>
        <dbReference type="Proteomes" id="UP000006352"/>
    </source>
</evidence>
<evidence type="ECO:0000259" key="5">
    <source>
        <dbReference type="Pfam" id="PF12110"/>
    </source>
</evidence>
<dbReference type="PANTHER" id="PTHR35567">
    <property type="entry name" value="MALATE DEHYDROGENASE (AFU_ORTHOLOGUE AFUA_2G13800)"/>
    <property type="match status" value="1"/>
</dbReference>
<dbReference type="Gene3D" id="2.40.50.140">
    <property type="entry name" value="Nucleic acid-binding proteins"/>
    <property type="match status" value="1"/>
</dbReference>
<keyword evidence="7" id="KW-1185">Reference proteome</keyword>